<dbReference type="InterPro" id="IPR015943">
    <property type="entry name" value="WD40/YVTN_repeat-like_dom_sf"/>
</dbReference>
<dbReference type="PANTHER" id="PTHR19848:SF8">
    <property type="entry name" value="F-BOX AND WD REPEAT DOMAIN CONTAINING 7"/>
    <property type="match status" value="1"/>
</dbReference>
<evidence type="ECO:0000313" key="6">
    <source>
        <dbReference type="EMBL" id="CCA69814.1"/>
    </source>
</evidence>
<dbReference type="InterPro" id="IPR001680">
    <property type="entry name" value="WD40_rpt"/>
</dbReference>
<dbReference type="Pfam" id="PF00400">
    <property type="entry name" value="WD40"/>
    <property type="match status" value="8"/>
</dbReference>
<feature type="repeat" description="WD" evidence="3">
    <location>
        <begin position="759"/>
        <end position="800"/>
    </location>
</feature>
<feature type="repeat" description="WD" evidence="3">
    <location>
        <begin position="803"/>
        <end position="844"/>
    </location>
</feature>
<feature type="repeat" description="WD" evidence="3">
    <location>
        <begin position="1061"/>
        <end position="1102"/>
    </location>
</feature>
<keyword evidence="2" id="KW-0677">Repeat</keyword>
<feature type="repeat" description="WD" evidence="3">
    <location>
        <begin position="932"/>
        <end position="964"/>
    </location>
</feature>
<dbReference type="CDD" id="cd00200">
    <property type="entry name" value="WD40"/>
    <property type="match status" value="1"/>
</dbReference>
<dbReference type="InterPro" id="IPR056884">
    <property type="entry name" value="NPHP3-like_N"/>
</dbReference>
<sequence>MLTRGSSSFAQHSTRKRGRAYSIAAVGLEFGSNVAEASDILAPLKAACRATKTILDVIQAIDDNKEKWTELVQRLEEHKAHIKDQIDQFEKYPPAARVLDKSLSQSLNHYKEILEDFKNKIEHHRHKRNRKSGIFSGITRSKLDADAILQFYRDIEDRHKRFMVWAPLFILSTSQAIGGIDCVHRTPFDASTILQLPMVAFVASSVHTKCLEGTRQAVLRMIHDWAEDMGGKPIFWLCDIAGSGKSTVAMSVVASWATEGTLGGQFFFSMTCNDATTTEKFCSTIARELAQHMPELRPYIADALKQKSAILRSSFGDQFRALITNPLRHRDERVILVIDAIDECSSGAHTKELLDTLAKAVQESKNLKIFITSRPDPVIEGVLGPLSIKQTLEDRLHDVKHSDNIRDIATYVNKSLHGVLSQDQRQKLVDKANGLFIWASTACQMLRDKSSFDTPQVIYQRLISADHAGDIDDVYNLVFERVHPRNHAKMWKMLAILLAAYEPLRTDELDELFGVHGSSAKMLVRNIASILVEDTATKTIQFRHPTMVEYLQRCSTTQTEHRDRVSLHISDAHGQLAAWCFRSLRSPAHGLKFNICKIASSFDLNRQIPDLKTRVSKFIQARLRYASSHWSFHLAQTDGIWRKNLENDLRHTISSPNVLYWIEILSITERVPRAIAGLRAVTRQKGFDEETMNRIIDANRFMMAFSAPIQDSAPHIYVSALAFAPMKSPLRLDASKEHRNILKVTQGLEEKYHDLPQALRGHTSSVRGVAFSPDGSRIISGSSDSTIRVWDAETGQTLGEPLRGHNKSSVNAVAFSPDGSRFVSGSWDNTLRLWDAETAKPLGEPLEGHEDSVNAVAFSPDASRIASASWDKAIRLWDANTGQPLGEPLRGHKGWVNAVAFSEDGSRIVSGSSDQTIQLWDVETGQPLGLPLTGHNSPVNTVVFSPDGSRIVSGALDGTIRLWDGKDVQPLGELLRGHTSSVNAIAFSPDGSTFITGSWDRTIRLWNAATGQPVGEPLTGHTHWVNALAFSPDGSRIISGSSDKTIRIWDAKTGLPLGEPHPGHASAVNAVSFSPDGLVIASSSSDNTVRLWAADTGQPLTEPLRGHTEEPRLIG</sequence>
<dbReference type="PANTHER" id="PTHR19848">
    <property type="entry name" value="WD40 REPEAT PROTEIN"/>
    <property type="match status" value="1"/>
</dbReference>
<dbReference type="CDD" id="cd21037">
    <property type="entry name" value="MLKL_NTD"/>
    <property type="match status" value="1"/>
</dbReference>
<accession>G4TES3</accession>
<feature type="repeat" description="WD" evidence="3">
    <location>
        <begin position="975"/>
        <end position="1016"/>
    </location>
</feature>
<feature type="repeat" description="WD" evidence="3">
    <location>
        <begin position="889"/>
        <end position="930"/>
    </location>
</feature>
<dbReference type="OrthoDB" id="538223at2759"/>
<dbReference type="Pfam" id="PF24883">
    <property type="entry name" value="NPHP3_N"/>
    <property type="match status" value="1"/>
</dbReference>
<dbReference type="Proteomes" id="UP000007148">
    <property type="component" value="Unassembled WGS sequence"/>
</dbReference>
<evidence type="ECO:0000259" key="5">
    <source>
        <dbReference type="PROSITE" id="PS50837"/>
    </source>
</evidence>
<feature type="domain" description="NACHT" evidence="5">
    <location>
        <begin position="233"/>
        <end position="380"/>
    </location>
</feature>
<evidence type="ECO:0000313" key="7">
    <source>
        <dbReference type="Proteomes" id="UP000007148"/>
    </source>
</evidence>
<evidence type="ECO:0000256" key="1">
    <source>
        <dbReference type="ARBA" id="ARBA00022574"/>
    </source>
</evidence>
<keyword evidence="7" id="KW-1185">Reference proteome</keyword>
<dbReference type="eggNOG" id="KOG0272">
    <property type="taxonomic scope" value="Eukaryota"/>
</dbReference>
<dbReference type="HOGENOM" id="CLU_000288_6_0_1"/>
<dbReference type="InterPro" id="IPR011047">
    <property type="entry name" value="Quinoprotein_ADH-like_sf"/>
</dbReference>
<dbReference type="SUPFAM" id="SSF50998">
    <property type="entry name" value="Quinoprotein alcohol dehydrogenase-like"/>
    <property type="match status" value="1"/>
</dbReference>
<evidence type="ECO:0000256" key="3">
    <source>
        <dbReference type="PROSITE-ProRule" id="PRU00221"/>
    </source>
</evidence>
<dbReference type="InterPro" id="IPR027417">
    <property type="entry name" value="P-loop_NTPase"/>
</dbReference>
<feature type="coiled-coil region" evidence="4">
    <location>
        <begin position="58"/>
        <end position="127"/>
    </location>
</feature>
<organism evidence="6 7">
    <name type="scientific">Serendipita indica (strain DSM 11827)</name>
    <name type="common">Root endophyte fungus</name>
    <name type="synonym">Piriformospora indica</name>
    <dbReference type="NCBI Taxonomy" id="1109443"/>
    <lineage>
        <taxon>Eukaryota</taxon>
        <taxon>Fungi</taxon>
        <taxon>Dikarya</taxon>
        <taxon>Basidiomycota</taxon>
        <taxon>Agaricomycotina</taxon>
        <taxon>Agaricomycetes</taxon>
        <taxon>Sebacinales</taxon>
        <taxon>Serendipitaceae</taxon>
        <taxon>Serendipita</taxon>
    </lineage>
</organism>
<dbReference type="PROSITE" id="PS50082">
    <property type="entry name" value="WD_REPEATS_2"/>
    <property type="match status" value="8"/>
</dbReference>
<dbReference type="OMA" id="NENDICT"/>
<dbReference type="STRING" id="1109443.G4TES3"/>
<dbReference type="EMBL" id="CAFZ01000064">
    <property type="protein sequence ID" value="CCA69814.1"/>
    <property type="molecule type" value="Genomic_DNA"/>
</dbReference>
<proteinExistence type="predicted"/>
<comment type="caution">
    <text evidence="6">The sequence shown here is derived from an EMBL/GenBank/DDBJ whole genome shotgun (WGS) entry which is preliminary data.</text>
</comment>
<keyword evidence="4" id="KW-0175">Coiled coil</keyword>
<dbReference type="InterPro" id="IPR059179">
    <property type="entry name" value="MLKL-like_MCAfunc"/>
</dbReference>
<feature type="repeat" description="WD" evidence="3">
    <location>
        <begin position="846"/>
        <end position="887"/>
    </location>
</feature>
<gene>
    <name evidence="6" type="ORF">PIIN_03755</name>
</gene>
<dbReference type="PROSITE" id="PS50837">
    <property type="entry name" value="NACHT"/>
    <property type="match status" value="1"/>
</dbReference>
<dbReference type="Gene3D" id="3.40.50.300">
    <property type="entry name" value="P-loop containing nucleotide triphosphate hydrolases"/>
    <property type="match status" value="1"/>
</dbReference>
<reference evidence="6 7" key="1">
    <citation type="journal article" date="2011" name="PLoS Pathog.">
        <title>Endophytic Life Strategies Decoded by Genome and Transcriptome Analyses of the Mutualistic Root Symbiont Piriformospora indica.</title>
        <authorList>
            <person name="Zuccaro A."/>
            <person name="Lahrmann U."/>
            <person name="Guldener U."/>
            <person name="Langen G."/>
            <person name="Pfiffi S."/>
            <person name="Biedenkopf D."/>
            <person name="Wong P."/>
            <person name="Samans B."/>
            <person name="Grimm C."/>
            <person name="Basiewicz M."/>
            <person name="Murat C."/>
            <person name="Martin F."/>
            <person name="Kogel K.H."/>
        </authorList>
    </citation>
    <scope>NUCLEOTIDE SEQUENCE [LARGE SCALE GENOMIC DNA]</scope>
    <source>
        <strain evidence="6 7">DSM 11827</strain>
    </source>
</reference>
<dbReference type="InParanoid" id="G4TES3"/>
<keyword evidence="1 3" id="KW-0853">WD repeat</keyword>
<dbReference type="InterPro" id="IPR020472">
    <property type="entry name" value="WD40_PAC1"/>
</dbReference>
<dbReference type="PROSITE" id="PS50294">
    <property type="entry name" value="WD_REPEATS_REGION"/>
    <property type="match status" value="8"/>
</dbReference>
<evidence type="ECO:0000256" key="4">
    <source>
        <dbReference type="SAM" id="Coils"/>
    </source>
</evidence>
<dbReference type="Gene3D" id="2.130.10.10">
    <property type="entry name" value="YVTN repeat-like/Quinoprotein amine dehydrogenase"/>
    <property type="match status" value="3"/>
</dbReference>
<dbReference type="InterPro" id="IPR019775">
    <property type="entry name" value="WD40_repeat_CS"/>
</dbReference>
<dbReference type="PROSITE" id="PS00678">
    <property type="entry name" value="WD_REPEATS_1"/>
    <property type="match status" value="4"/>
</dbReference>
<name>G4TES3_SERID</name>
<dbReference type="InterPro" id="IPR007111">
    <property type="entry name" value="NACHT_NTPase"/>
</dbReference>
<protein>
    <submittedName>
        <fullName evidence="6">Related to WD40-repeat protein (Notchless protein)</fullName>
    </submittedName>
</protein>
<evidence type="ECO:0000256" key="2">
    <source>
        <dbReference type="ARBA" id="ARBA00022737"/>
    </source>
</evidence>
<feature type="repeat" description="WD" evidence="3">
    <location>
        <begin position="1018"/>
        <end position="1059"/>
    </location>
</feature>
<dbReference type="SMART" id="SM00320">
    <property type="entry name" value="WD40"/>
    <property type="match status" value="8"/>
</dbReference>
<dbReference type="PRINTS" id="PR00320">
    <property type="entry name" value="GPROTEINBRPT"/>
</dbReference>
<dbReference type="SUPFAM" id="SSF52540">
    <property type="entry name" value="P-loop containing nucleoside triphosphate hydrolases"/>
    <property type="match status" value="1"/>
</dbReference>
<dbReference type="AlphaFoldDB" id="G4TES3"/>